<protein>
    <submittedName>
        <fullName evidence="1">Uncharacterized protein</fullName>
    </submittedName>
</protein>
<name>A0A0P0RL94_9BURK</name>
<gene>
    <name evidence="1" type="ORF">K788_0007922</name>
</gene>
<dbReference type="KEGG" id="bcai:K788_0007922"/>
<dbReference type="AlphaFoldDB" id="A0A0P0RL94"/>
<reference evidence="1 2" key="1">
    <citation type="journal article" date="2014" name="Genome Announc.">
        <title>Draft Genome Sequence of the Haloacid-Degrading Burkholderia caribensis Strain MBA4.</title>
        <authorList>
            <person name="Pan Y."/>
            <person name="Kong K.F."/>
            <person name="Tsang J.S."/>
        </authorList>
    </citation>
    <scope>NUCLEOTIDE SEQUENCE [LARGE SCALE GENOMIC DNA]</scope>
    <source>
        <strain evidence="1 2">MBA4</strain>
        <plasmid evidence="2">Plasmid</plasmid>
    </source>
</reference>
<geneLocation type="plasmid" evidence="2"/>
<organism evidence="1 2">
    <name type="scientific">Paraburkholderia caribensis MBA4</name>
    <dbReference type="NCBI Taxonomy" id="1323664"/>
    <lineage>
        <taxon>Bacteria</taxon>
        <taxon>Pseudomonadati</taxon>
        <taxon>Pseudomonadota</taxon>
        <taxon>Betaproteobacteria</taxon>
        <taxon>Burkholderiales</taxon>
        <taxon>Burkholderiaceae</taxon>
        <taxon>Paraburkholderia</taxon>
    </lineage>
</organism>
<evidence type="ECO:0000313" key="2">
    <source>
        <dbReference type="Proteomes" id="UP000019146"/>
    </source>
</evidence>
<sequence length="53" mass="6054">MLRPQKKTFPPEHLCGITHREPVFMQITSLNADDNDRLSGNSGFYRAPLLIVK</sequence>
<evidence type="ECO:0000313" key="1">
    <source>
        <dbReference type="EMBL" id="ALL69571.1"/>
    </source>
</evidence>
<proteinExistence type="predicted"/>
<accession>A0A0P0RL94</accession>
<dbReference type="EMBL" id="CP012748">
    <property type="protein sequence ID" value="ALL69571.1"/>
    <property type="molecule type" value="Genomic_DNA"/>
</dbReference>
<keyword evidence="1" id="KW-0614">Plasmid</keyword>
<dbReference type="Proteomes" id="UP000019146">
    <property type="component" value="Plasmid unnamed"/>
</dbReference>